<dbReference type="Gene3D" id="3.40.50.2300">
    <property type="match status" value="1"/>
</dbReference>
<protein>
    <submittedName>
        <fullName evidence="8">DNA-binding NarL/FixJ family response regulator</fullName>
    </submittedName>
</protein>
<evidence type="ECO:0000313" key="8">
    <source>
        <dbReference type="EMBL" id="MDQ0673815.1"/>
    </source>
</evidence>
<keyword evidence="4" id="KW-0804">Transcription</keyword>
<dbReference type="GO" id="GO:0003677">
    <property type="term" value="F:DNA binding"/>
    <property type="evidence" value="ECO:0007669"/>
    <property type="project" value="UniProtKB-KW"/>
</dbReference>
<feature type="domain" description="HTH luxR-type" evidence="6">
    <location>
        <begin position="153"/>
        <end position="223"/>
    </location>
</feature>
<dbReference type="InterPro" id="IPR016032">
    <property type="entry name" value="Sig_transdc_resp-reg_C-effctor"/>
</dbReference>
<gene>
    <name evidence="8" type="ORF">QFZ36_001376</name>
</gene>
<keyword evidence="1 5" id="KW-0597">Phosphoprotein</keyword>
<accession>A0ABU0PIM9</accession>
<dbReference type="CDD" id="cd06170">
    <property type="entry name" value="LuxR_C_like"/>
    <property type="match status" value="1"/>
</dbReference>
<dbReference type="SUPFAM" id="SSF52172">
    <property type="entry name" value="CheY-like"/>
    <property type="match status" value="1"/>
</dbReference>
<sequence length="235" mass="25445">MDEPGVLRVVIAEDNYLVREGIRRLLEDSGEIDVVSCTGNATELLDAVRRFSPDAVLTDIRMPPGHHMEGIEAARTIRAVHPDTGVVVLSQHADESYALALFADGSAGLGYLLKDRVGDLEDLVHALREVRAGGSVIDPQIVDTLVRRRSAGAPNPLADLSPRELDVLREMAQGRTNAGIEQSLYLSSSTVEKHVNAIFTKLHLPATGVHRRVAAVLALLQNDSREATHGERGQS</sequence>
<dbReference type="Pfam" id="PF00196">
    <property type="entry name" value="GerE"/>
    <property type="match status" value="1"/>
</dbReference>
<evidence type="ECO:0000259" key="6">
    <source>
        <dbReference type="PROSITE" id="PS50043"/>
    </source>
</evidence>
<dbReference type="PANTHER" id="PTHR43214:SF24">
    <property type="entry name" value="TRANSCRIPTIONAL REGULATORY PROTEIN NARL-RELATED"/>
    <property type="match status" value="1"/>
</dbReference>
<keyword evidence="9" id="KW-1185">Reference proteome</keyword>
<dbReference type="InterPro" id="IPR058245">
    <property type="entry name" value="NreC/VraR/RcsB-like_REC"/>
</dbReference>
<evidence type="ECO:0000256" key="1">
    <source>
        <dbReference type="ARBA" id="ARBA00022553"/>
    </source>
</evidence>
<reference evidence="8 9" key="1">
    <citation type="submission" date="2023-07" db="EMBL/GenBank/DDBJ databases">
        <title>Comparative genomics of wheat-associated soil bacteria to identify genetic determinants of phenazine resistance.</title>
        <authorList>
            <person name="Mouncey N."/>
        </authorList>
    </citation>
    <scope>NUCLEOTIDE SEQUENCE [LARGE SCALE GENOMIC DNA]</scope>
    <source>
        <strain evidence="8 9">W1I3</strain>
    </source>
</reference>
<evidence type="ECO:0000256" key="3">
    <source>
        <dbReference type="ARBA" id="ARBA00023125"/>
    </source>
</evidence>
<organism evidence="8 9">
    <name type="scientific">Pseudarthrobacter siccitolerans</name>
    <dbReference type="NCBI Taxonomy" id="861266"/>
    <lineage>
        <taxon>Bacteria</taxon>
        <taxon>Bacillati</taxon>
        <taxon>Actinomycetota</taxon>
        <taxon>Actinomycetes</taxon>
        <taxon>Micrococcales</taxon>
        <taxon>Micrococcaceae</taxon>
        <taxon>Pseudarthrobacter</taxon>
    </lineage>
</organism>
<dbReference type="EMBL" id="JAUSXB010000001">
    <property type="protein sequence ID" value="MDQ0673815.1"/>
    <property type="molecule type" value="Genomic_DNA"/>
</dbReference>
<dbReference type="CDD" id="cd17535">
    <property type="entry name" value="REC_NarL-like"/>
    <property type="match status" value="1"/>
</dbReference>
<evidence type="ECO:0000259" key="7">
    <source>
        <dbReference type="PROSITE" id="PS50110"/>
    </source>
</evidence>
<dbReference type="InterPro" id="IPR001789">
    <property type="entry name" value="Sig_transdc_resp-reg_receiver"/>
</dbReference>
<keyword evidence="2" id="KW-0805">Transcription regulation</keyword>
<dbReference type="InterPro" id="IPR000792">
    <property type="entry name" value="Tscrpt_reg_LuxR_C"/>
</dbReference>
<dbReference type="PRINTS" id="PR00038">
    <property type="entry name" value="HTHLUXR"/>
</dbReference>
<dbReference type="SMART" id="SM00448">
    <property type="entry name" value="REC"/>
    <property type="match status" value="1"/>
</dbReference>
<comment type="caution">
    <text evidence="8">The sequence shown here is derived from an EMBL/GenBank/DDBJ whole genome shotgun (WGS) entry which is preliminary data.</text>
</comment>
<dbReference type="PANTHER" id="PTHR43214">
    <property type="entry name" value="TWO-COMPONENT RESPONSE REGULATOR"/>
    <property type="match status" value="1"/>
</dbReference>
<proteinExistence type="predicted"/>
<dbReference type="SUPFAM" id="SSF46894">
    <property type="entry name" value="C-terminal effector domain of the bipartite response regulators"/>
    <property type="match status" value="1"/>
</dbReference>
<evidence type="ECO:0000313" key="9">
    <source>
        <dbReference type="Proteomes" id="UP001236806"/>
    </source>
</evidence>
<dbReference type="InterPro" id="IPR039420">
    <property type="entry name" value="WalR-like"/>
</dbReference>
<dbReference type="PROSITE" id="PS50043">
    <property type="entry name" value="HTH_LUXR_2"/>
    <property type="match status" value="1"/>
</dbReference>
<feature type="modified residue" description="4-aspartylphosphate" evidence="5">
    <location>
        <position position="59"/>
    </location>
</feature>
<evidence type="ECO:0000256" key="2">
    <source>
        <dbReference type="ARBA" id="ARBA00023015"/>
    </source>
</evidence>
<dbReference type="SMART" id="SM00421">
    <property type="entry name" value="HTH_LUXR"/>
    <property type="match status" value="1"/>
</dbReference>
<dbReference type="Proteomes" id="UP001236806">
    <property type="component" value="Unassembled WGS sequence"/>
</dbReference>
<name>A0ABU0PIM9_9MICC</name>
<dbReference type="RefSeq" id="WP_306634968.1">
    <property type="nucleotide sequence ID" value="NZ_JAUSXB010000001.1"/>
</dbReference>
<dbReference type="PROSITE" id="PS50110">
    <property type="entry name" value="RESPONSE_REGULATORY"/>
    <property type="match status" value="1"/>
</dbReference>
<dbReference type="InterPro" id="IPR011006">
    <property type="entry name" value="CheY-like_superfamily"/>
</dbReference>
<dbReference type="Pfam" id="PF00072">
    <property type="entry name" value="Response_reg"/>
    <property type="match status" value="1"/>
</dbReference>
<evidence type="ECO:0000256" key="5">
    <source>
        <dbReference type="PROSITE-ProRule" id="PRU00169"/>
    </source>
</evidence>
<evidence type="ECO:0000256" key="4">
    <source>
        <dbReference type="ARBA" id="ARBA00023163"/>
    </source>
</evidence>
<keyword evidence="3 8" id="KW-0238">DNA-binding</keyword>
<feature type="domain" description="Response regulatory" evidence="7">
    <location>
        <begin position="8"/>
        <end position="129"/>
    </location>
</feature>